<keyword evidence="2" id="KW-0732">Signal</keyword>
<sequence length="258" mass="29900">MQSIFVFLVLAGIASAYPPYFSSYPLHDYPFKAYDGIRHLWDDLRNRDYIEKLHQSNKNHQNHVDTIKGHMEDFKSHVEKTHDLHRVSIDKLRVEINEHNEQIASLHAIVDNLNQEVISSHQQVLDQQKKNAELERVYERLFALYQELHDKLMALHVKLVEQHKTQVVEYQGVMEEIHDKIKGEAEKIEKSQKDTREDLARFDVAKILVEPVASITVAPNETDVQEAVQEEQKIVEPVANAEVSVIAEEKPETAVTQQ</sequence>
<evidence type="ECO:0000313" key="4">
    <source>
        <dbReference type="Proteomes" id="UP000298663"/>
    </source>
</evidence>
<evidence type="ECO:0000256" key="2">
    <source>
        <dbReference type="SAM" id="SignalP"/>
    </source>
</evidence>
<dbReference type="Proteomes" id="UP000298663">
    <property type="component" value="Unassembled WGS sequence"/>
</dbReference>
<accession>A0A4U5MKU3</accession>
<feature type="signal peptide" evidence="2">
    <location>
        <begin position="1"/>
        <end position="16"/>
    </location>
</feature>
<comment type="caution">
    <text evidence="3">The sequence shown here is derived from an EMBL/GenBank/DDBJ whole genome shotgun (WGS) entry which is preliminary data.</text>
</comment>
<gene>
    <name evidence="3" type="ORF">L596_022105</name>
</gene>
<proteinExistence type="predicted"/>
<reference evidence="3 4" key="1">
    <citation type="journal article" date="2015" name="Genome Biol.">
        <title>Comparative genomics of Steinernema reveals deeply conserved gene regulatory networks.</title>
        <authorList>
            <person name="Dillman A.R."/>
            <person name="Macchietto M."/>
            <person name="Porter C.F."/>
            <person name="Rogers A."/>
            <person name="Williams B."/>
            <person name="Antoshechkin I."/>
            <person name="Lee M.M."/>
            <person name="Goodwin Z."/>
            <person name="Lu X."/>
            <person name="Lewis E.E."/>
            <person name="Goodrich-Blair H."/>
            <person name="Stock S.P."/>
            <person name="Adams B.J."/>
            <person name="Sternberg P.W."/>
            <person name="Mortazavi A."/>
        </authorList>
    </citation>
    <scope>NUCLEOTIDE SEQUENCE [LARGE SCALE GENOMIC DNA]</scope>
    <source>
        <strain evidence="3 4">ALL</strain>
    </source>
</reference>
<name>A0A4U5MKU3_STECR</name>
<evidence type="ECO:0000313" key="3">
    <source>
        <dbReference type="EMBL" id="TKR70034.1"/>
    </source>
</evidence>
<dbReference type="AlphaFoldDB" id="A0A4U5MKU3"/>
<feature type="coiled-coil region" evidence="1">
    <location>
        <begin position="89"/>
        <end position="194"/>
    </location>
</feature>
<keyword evidence="1" id="KW-0175">Coiled coil</keyword>
<keyword evidence="4" id="KW-1185">Reference proteome</keyword>
<dbReference type="EMBL" id="AZBU02000007">
    <property type="protein sequence ID" value="TKR70034.1"/>
    <property type="molecule type" value="Genomic_DNA"/>
</dbReference>
<protein>
    <recommendedName>
        <fullName evidence="5">SXP/RAL-2 family protein Ani s 5-like cation-binding domain-containing protein</fullName>
    </recommendedName>
</protein>
<evidence type="ECO:0000256" key="1">
    <source>
        <dbReference type="SAM" id="Coils"/>
    </source>
</evidence>
<reference evidence="3 4" key="2">
    <citation type="journal article" date="2019" name="G3 (Bethesda)">
        <title>Hybrid Assembly of the Genome of the Entomopathogenic Nematode Steinernema carpocapsae Identifies the X-Chromosome.</title>
        <authorList>
            <person name="Serra L."/>
            <person name="Macchietto M."/>
            <person name="Macias-Munoz A."/>
            <person name="McGill C.J."/>
            <person name="Rodriguez I.M."/>
            <person name="Rodriguez B."/>
            <person name="Murad R."/>
            <person name="Mortazavi A."/>
        </authorList>
    </citation>
    <scope>NUCLEOTIDE SEQUENCE [LARGE SCALE GENOMIC DNA]</scope>
    <source>
        <strain evidence="3 4">ALL</strain>
    </source>
</reference>
<organism evidence="3 4">
    <name type="scientific">Steinernema carpocapsae</name>
    <name type="common">Entomopathogenic nematode</name>
    <dbReference type="NCBI Taxonomy" id="34508"/>
    <lineage>
        <taxon>Eukaryota</taxon>
        <taxon>Metazoa</taxon>
        <taxon>Ecdysozoa</taxon>
        <taxon>Nematoda</taxon>
        <taxon>Chromadorea</taxon>
        <taxon>Rhabditida</taxon>
        <taxon>Tylenchina</taxon>
        <taxon>Panagrolaimomorpha</taxon>
        <taxon>Strongyloidoidea</taxon>
        <taxon>Steinernematidae</taxon>
        <taxon>Steinernema</taxon>
    </lineage>
</organism>
<feature type="chain" id="PRO_5020841076" description="SXP/RAL-2 family protein Ani s 5-like cation-binding domain-containing protein" evidence="2">
    <location>
        <begin position="17"/>
        <end position="258"/>
    </location>
</feature>
<evidence type="ECO:0008006" key="5">
    <source>
        <dbReference type="Google" id="ProtNLM"/>
    </source>
</evidence>